<keyword evidence="2" id="KW-0802">TPR repeat</keyword>
<dbReference type="SUPFAM" id="SSF48452">
    <property type="entry name" value="TPR-like"/>
    <property type="match status" value="1"/>
</dbReference>
<evidence type="ECO:0000256" key="1">
    <source>
        <dbReference type="ARBA" id="ARBA00022737"/>
    </source>
</evidence>
<comment type="caution">
    <text evidence="3">The sequence shown here is derived from an EMBL/GenBank/DDBJ whole genome shotgun (WGS) entry which is preliminary data.</text>
</comment>
<dbReference type="AlphaFoldDB" id="A0A813GLW4"/>
<proteinExistence type="predicted"/>
<sequence length="171" mass="18588">MSRACHSWLNQTAMSIDRASAMVRASSLKFDNGDFPGALREISEAMCLNPGCMGNFLKRAIFRQHLGDHDGAAKDLSVDIQANPKGDAAFVLRAMPRLELHDFSGVLDDASEALRLQTQNTLDTLRCRAEAKRHLGDYLGAGGDASESIRLNPYKDGAAAAYCTRGLVKMD</sequence>
<protein>
    <submittedName>
        <fullName evidence="3">Uncharacterized protein</fullName>
    </submittedName>
</protein>
<evidence type="ECO:0000313" key="3">
    <source>
        <dbReference type="EMBL" id="CAE8627225.1"/>
    </source>
</evidence>
<evidence type="ECO:0000313" key="4">
    <source>
        <dbReference type="Proteomes" id="UP000626109"/>
    </source>
</evidence>
<dbReference type="PANTHER" id="PTHR44858">
    <property type="entry name" value="TETRATRICOPEPTIDE REPEAT PROTEIN 6"/>
    <property type="match status" value="1"/>
</dbReference>
<accession>A0A813GLW4</accession>
<keyword evidence="1" id="KW-0677">Repeat</keyword>
<dbReference type="InterPro" id="IPR011990">
    <property type="entry name" value="TPR-like_helical_dom_sf"/>
</dbReference>
<dbReference type="EMBL" id="CAJNNW010000400">
    <property type="protein sequence ID" value="CAE8627225.1"/>
    <property type="molecule type" value="Genomic_DNA"/>
</dbReference>
<dbReference type="Proteomes" id="UP000626109">
    <property type="component" value="Unassembled WGS sequence"/>
</dbReference>
<gene>
    <name evidence="3" type="ORF">PGLA2088_LOCUS590</name>
</gene>
<reference evidence="3" key="1">
    <citation type="submission" date="2021-02" db="EMBL/GenBank/DDBJ databases">
        <authorList>
            <person name="Dougan E. K."/>
            <person name="Rhodes N."/>
            <person name="Thang M."/>
            <person name="Chan C."/>
        </authorList>
    </citation>
    <scope>NUCLEOTIDE SEQUENCE</scope>
</reference>
<name>A0A813GLW4_POLGL</name>
<dbReference type="PANTHER" id="PTHR44858:SF1">
    <property type="entry name" value="UDP-N-ACETYLGLUCOSAMINE--PEPTIDE N-ACETYLGLUCOSAMINYLTRANSFERASE SPINDLY-RELATED"/>
    <property type="match status" value="1"/>
</dbReference>
<organism evidence="3 4">
    <name type="scientific">Polarella glacialis</name>
    <name type="common">Dinoflagellate</name>
    <dbReference type="NCBI Taxonomy" id="89957"/>
    <lineage>
        <taxon>Eukaryota</taxon>
        <taxon>Sar</taxon>
        <taxon>Alveolata</taxon>
        <taxon>Dinophyceae</taxon>
        <taxon>Suessiales</taxon>
        <taxon>Suessiaceae</taxon>
        <taxon>Polarella</taxon>
    </lineage>
</organism>
<dbReference type="Gene3D" id="1.25.40.10">
    <property type="entry name" value="Tetratricopeptide repeat domain"/>
    <property type="match status" value="1"/>
</dbReference>
<dbReference type="InterPro" id="IPR050498">
    <property type="entry name" value="Ycf3"/>
</dbReference>
<evidence type="ECO:0000256" key="2">
    <source>
        <dbReference type="ARBA" id="ARBA00022803"/>
    </source>
</evidence>